<keyword evidence="1" id="KW-1133">Transmembrane helix</keyword>
<dbReference type="AlphaFoldDB" id="A0A0C2IMT7"/>
<reference evidence="2 3" key="1">
    <citation type="journal article" date="2014" name="Genome Biol. Evol.">
        <title>The genome of the myxosporean Thelohanellus kitauei shows adaptations to nutrient acquisition within its fish host.</title>
        <authorList>
            <person name="Yang Y."/>
            <person name="Xiong J."/>
            <person name="Zhou Z."/>
            <person name="Huo F."/>
            <person name="Miao W."/>
            <person name="Ran C."/>
            <person name="Liu Y."/>
            <person name="Zhang J."/>
            <person name="Feng J."/>
            <person name="Wang M."/>
            <person name="Wang M."/>
            <person name="Wang L."/>
            <person name="Yao B."/>
        </authorList>
    </citation>
    <scope>NUCLEOTIDE SEQUENCE [LARGE SCALE GENOMIC DNA]</scope>
    <source>
        <strain evidence="2">Wuqing</strain>
    </source>
</reference>
<accession>A0A0C2IMT7</accession>
<protein>
    <submittedName>
        <fullName evidence="2">Uncharacterized protein</fullName>
    </submittedName>
</protein>
<feature type="transmembrane region" description="Helical" evidence="1">
    <location>
        <begin position="6"/>
        <end position="30"/>
    </location>
</feature>
<dbReference type="Proteomes" id="UP000031668">
    <property type="component" value="Unassembled WGS sequence"/>
</dbReference>
<proteinExistence type="predicted"/>
<keyword evidence="1" id="KW-0472">Membrane</keyword>
<gene>
    <name evidence="2" type="ORF">RF11_02660</name>
</gene>
<sequence>MLAGRFNARLIAESFIILTFVGVYGCFFVMESYNKQHTIKFRFESKIAENINFNQKFQSNKKVFFWIHDKISIFFESLYYCCNFQSFDGVDNQTAIHKT</sequence>
<organism evidence="2 3">
    <name type="scientific">Thelohanellus kitauei</name>
    <name type="common">Myxosporean</name>
    <dbReference type="NCBI Taxonomy" id="669202"/>
    <lineage>
        <taxon>Eukaryota</taxon>
        <taxon>Metazoa</taxon>
        <taxon>Cnidaria</taxon>
        <taxon>Myxozoa</taxon>
        <taxon>Myxosporea</taxon>
        <taxon>Bivalvulida</taxon>
        <taxon>Platysporina</taxon>
        <taxon>Myxobolidae</taxon>
        <taxon>Thelohanellus</taxon>
    </lineage>
</organism>
<dbReference type="PROSITE" id="PS51257">
    <property type="entry name" value="PROKAR_LIPOPROTEIN"/>
    <property type="match status" value="1"/>
</dbReference>
<evidence type="ECO:0000313" key="2">
    <source>
        <dbReference type="EMBL" id="KII66719.1"/>
    </source>
</evidence>
<dbReference type="EMBL" id="JWZT01003472">
    <property type="protein sequence ID" value="KII66719.1"/>
    <property type="molecule type" value="Genomic_DNA"/>
</dbReference>
<keyword evidence="3" id="KW-1185">Reference proteome</keyword>
<evidence type="ECO:0000256" key="1">
    <source>
        <dbReference type="SAM" id="Phobius"/>
    </source>
</evidence>
<comment type="caution">
    <text evidence="2">The sequence shown here is derived from an EMBL/GenBank/DDBJ whole genome shotgun (WGS) entry which is preliminary data.</text>
</comment>
<evidence type="ECO:0000313" key="3">
    <source>
        <dbReference type="Proteomes" id="UP000031668"/>
    </source>
</evidence>
<keyword evidence="1" id="KW-0812">Transmembrane</keyword>
<name>A0A0C2IMT7_THEKT</name>